<evidence type="ECO:0000256" key="1">
    <source>
        <dbReference type="SAM" id="MobiDB-lite"/>
    </source>
</evidence>
<dbReference type="Proteomes" id="UP000659767">
    <property type="component" value="Unassembled WGS sequence"/>
</dbReference>
<reference evidence="3" key="1">
    <citation type="journal article" date="2019" name="Int. J. Syst. Evol. Microbiol.">
        <title>The Global Catalogue of Microorganisms (GCM) 10K type strain sequencing project: providing services to taxonomists for standard genome sequencing and annotation.</title>
        <authorList>
            <consortium name="The Broad Institute Genomics Platform"/>
            <consortium name="The Broad Institute Genome Sequencing Center for Infectious Disease"/>
            <person name="Wu L."/>
            <person name="Ma J."/>
        </authorList>
    </citation>
    <scope>NUCLEOTIDE SEQUENCE [LARGE SCALE GENOMIC DNA]</scope>
    <source>
        <strain evidence="3">JCM 4350</strain>
    </source>
</reference>
<feature type="region of interest" description="Disordered" evidence="1">
    <location>
        <begin position="1"/>
        <end position="20"/>
    </location>
</feature>
<gene>
    <name evidence="2" type="ORF">GCM10010253_23470</name>
</gene>
<proteinExistence type="predicted"/>
<protein>
    <submittedName>
        <fullName evidence="2">Uncharacterized protein</fullName>
    </submittedName>
</protein>
<organism evidence="2 3">
    <name type="scientific">Streptomyces badius</name>
    <dbReference type="NCBI Taxonomy" id="1941"/>
    <lineage>
        <taxon>Bacteria</taxon>
        <taxon>Bacillati</taxon>
        <taxon>Actinomycetota</taxon>
        <taxon>Actinomycetes</taxon>
        <taxon>Kitasatosporales</taxon>
        <taxon>Streptomycetaceae</taxon>
        <taxon>Streptomyces</taxon>
    </lineage>
</organism>
<accession>A0ABQ2T1T4</accession>
<evidence type="ECO:0000313" key="3">
    <source>
        <dbReference type="Proteomes" id="UP000659767"/>
    </source>
</evidence>
<evidence type="ECO:0000313" key="2">
    <source>
        <dbReference type="EMBL" id="GGS48404.1"/>
    </source>
</evidence>
<dbReference type="EMBL" id="BMSZ01000005">
    <property type="protein sequence ID" value="GGS48404.1"/>
    <property type="molecule type" value="Genomic_DNA"/>
</dbReference>
<keyword evidence="3" id="KW-1185">Reference proteome</keyword>
<name>A0ABQ2T1T4_STRBA</name>
<comment type="caution">
    <text evidence="2">The sequence shown here is derived from an EMBL/GenBank/DDBJ whole genome shotgun (WGS) entry which is preliminary data.</text>
</comment>
<sequence length="63" mass="6771">MWNSKEDVTSTIVGPKGPECPDEAVFPPALTCAAFSRDGRRAPCQGLPLTHHEETVCPLTHPA</sequence>